<dbReference type="Proteomes" id="UP000887577">
    <property type="component" value="Unplaced"/>
</dbReference>
<evidence type="ECO:0000313" key="1">
    <source>
        <dbReference type="Proteomes" id="UP000887577"/>
    </source>
</evidence>
<sequence>MAHIWECNVHKQVFANNIMVIMLYVPMDFAAQHRFKINAQMEVTIWLGLVPIIKFAKVILVPPQFAIMETVAPDLQSQIVAPIIQLFSADNAQIIKHVKVFTESIHSVTMAPVVQPLHQ</sequence>
<accession>A0A914YT39</accession>
<name>A0A914YT39_9BILA</name>
<keyword evidence="1" id="KW-1185">Reference proteome</keyword>
<dbReference type="AlphaFoldDB" id="A0A914YT39"/>
<organism evidence="1 2">
    <name type="scientific">Panagrolaimus superbus</name>
    <dbReference type="NCBI Taxonomy" id="310955"/>
    <lineage>
        <taxon>Eukaryota</taxon>
        <taxon>Metazoa</taxon>
        <taxon>Ecdysozoa</taxon>
        <taxon>Nematoda</taxon>
        <taxon>Chromadorea</taxon>
        <taxon>Rhabditida</taxon>
        <taxon>Tylenchina</taxon>
        <taxon>Panagrolaimomorpha</taxon>
        <taxon>Panagrolaimoidea</taxon>
        <taxon>Panagrolaimidae</taxon>
        <taxon>Panagrolaimus</taxon>
    </lineage>
</organism>
<protein>
    <submittedName>
        <fullName evidence="2">Uncharacterized protein</fullName>
    </submittedName>
</protein>
<dbReference type="WBParaSite" id="PSU_v2.g2825.t1">
    <property type="protein sequence ID" value="PSU_v2.g2825.t1"/>
    <property type="gene ID" value="PSU_v2.g2825"/>
</dbReference>
<proteinExistence type="predicted"/>
<reference evidence="2" key="1">
    <citation type="submission" date="2022-11" db="UniProtKB">
        <authorList>
            <consortium name="WormBaseParasite"/>
        </authorList>
    </citation>
    <scope>IDENTIFICATION</scope>
</reference>
<evidence type="ECO:0000313" key="2">
    <source>
        <dbReference type="WBParaSite" id="PSU_v2.g2825.t1"/>
    </source>
</evidence>